<organism evidence="5 6">
    <name type="scientific">Athelia psychrophila</name>
    <dbReference type="NCBI Taxonomy" id="1759441"/>
    <lineage>
        <taxon>Eukaryota</taxon>
        <taxon>Fungi</taxon>
        <taxon>Dikarya</taxon>
        <taxon>Basidiomycota</taxon>
        <taxon>Agaricomycotina</taxon>
        <taxon>Agaricomycetes</taxon>
        <taxon>Agaricomycetidae</taxon>
        <taxon>Atheliales</taxon>
        <taxon>Atheliaceae</taxon>
        <taxon>Athelia</taxon>
    </lineage>
</organism>
<dbReference type="InterPro" id="IPR032466">
    <property type="entry name" value="Metal_Hydrolase"/>
</dbReference>
<dbReference type="EMBL" id="KV417490">
    <property type="protein sequence ID" value="KZP31180.1"/>
    <property type="molecule type" value="Genomic_DNA"/>
</dbReference>
<dbReference type="PANTHER" id="PTHR10060:SF15">
    <property type="entry name" value="DEOXYRIBONUCLEASE TATDN1"/>
    <property type="match status" value="1"/>
</dbReference>
<dbReference type="SUPFAM" id="SSF51556">
    <property type="entry name" value="Metallo-dependent hydrolases"/>
    <property type="match status" value="1"/>
</dbReference>
<dbReference type="GO" id="GO:0046872">
    <property type="term" value="F:metal ion binding"/>
    <property type="evidence" value="ECO:0007669"/>
    <property type="project" value="UniProtKB-KW"/>
</dbReference>
<evidence type="ECO:0000313" key="5">
    <source>
        <dbReference type="EMBL" id="KZP31180.1"/>
    </source>
</evidence>
<gene>
    <name evidence="5" type="ORF">FIBSPDRAFT_814041</name>
</gene>
<dbReference type="InterPro" id="IPR001130">
    <property type="entry name" value="TatD-like"/>
</dbReference>
<name>A0A166U0C5_9AGAM</name>
<dbReference type="GO" id="GO:0005829">
    <property type="term" value="C:cytosol"/>
    <property type="evidence" value="ECO:0007669"/>
    <property type="project" value="TreeGrafter"/>
</dbReference>
<proteinExistence type="inferred from homology"/>
<dbReference type="STRING" id="436010.A0A166U0C5"/>
<evidence type="ECO:0000313" key="6">
    <source>
        <dbReference type="Proteomes" id="UP000076532"/>
    </source>
</evidence>
<sequence>MPVEVIPAKPSEPSASAGLNFRFIDIGVNLTDPVFRGVHHGRKKHDDDFEAMLERARVAGVKSMIITGGSLKESQQALQLAKKHNLYATIGCHPTRSSEFDKHSGGPSAYLNALDKMIEQHIEGQGRVVAVGECGLDYDRLHFADKEVQKKHFKSQLALAKKWHLPLFLHSRAAHADFVDILRQEGFGENGGRDIGARGGVVHSFTGPPEDALEYQAMGFHVSINGCSLKTPENLKAAAVIRPEYLLLETDAPWCSMTSTHASKAHLDTLAASLRSLYLPVATKPEAFVAGRPVKGRNEPTAIGAVAWVMHRLNEDVPYEKVTEKAFKNSVELFQLHELK</sequence>
<evidence type="ECO:0000256" key="1">
    <source>
        <dbReference type="ARBA" id="ARBA00009275"/>
    </source>
</evidence>
<evidence type="ECO:0000256" key="4">
    <source>
        <dbReference type="ARBA" id="ARBA00022801"/>
    </source>
</evidence>
<evidence type="ECO:0000256" key="3">
    <source>
        <dbReference type="ARBA" id="ARBA00022723"/>
    </source>
</evidence>
<keyword evidence="2" id="KW-0540">Nuclease</keyword>
<dbReference type="AlphaFoldDB" id="A0A166U0C5"/>
<protein>
    <submittedName>
        <fullName evidence="5">Mg-dependent DNase</fullName>
    </submittedName>
</protein>
<comment type="similarity">
    <text evidence="1">Belongs to the metallo-dependent hydrolases superfamily. TatD-type hydrolase family.</text>
</comment>
<accession>A0A166U0C5</accession>
<dbReference type="Proteomes" id="UP000076532">
    <property type="component" value="Unassembled WGS sequence"/>
</dbReference>
<keyword evidence="3" id="KW-0479">Metal-binding</keyword>
<dbReference type="InterPro" id="IPR050891">
    <property type="entry name" value="TatD-type_Hydrolase"/>
</dbReference>
<dbReference type="Gene3D" id="3.20.20.140">
    <property type="entry name" value="Metal-dependent hydrolases"/>
    <property type="match status" value="1"/>
</dbReference>
<keyword evidence="6" id="KW-1185">Reference proteome</keyword>
<keyword evidence="4" id="KW-0378">Hydrolase</keyword>
<dbReference type="PANTHER" id="PTHR10060">
    <property type="entry name" value="TATD FAMILY DEOXYRIBONUCLEASE"/>
    <property type="match status" value="1"/>
</dbReference>
<dbReference type="CDD" id="cd01310">
    <property type="entry name" value="TatD_DNAse"/>
    <property type="match status" value="1"/>
</dbReference>
<evidence type="ECO:0000256" key="2">
    <source>
        <dbReference type="ARBA" id="ARBA00022722"/>
    </source>
</evidence>
<dbReference type="Pfam" id="PF01026">
    <property type="entry name" value="TatD_DNase"/>
    <property type="match status" value="1"/>
</dbReference>
<dbReference type="GO" id="GO:0008296">
    <property type="term" value="F:3'-5'-DNA exonuclease activity"/>
    <property type="evidence" value="ECO:0007669"/>
    <property type="project" value="TreeGrafter"/>
</dbReference>
<reference evidence="5 6" key="1">
    <citation type="journal article" date="2016" name="Mol. Biol. Evol.">
        <title>Comparative Genomics of Early-Diverging Mushroom-Forming Fungi Provides Insights into the Origins of Lignocellulose Decay Capabilities.</title>
        <authorList>
            <person name="Nagy L.G."/>
            <person name="Riley R."/>
            <person name="Tritt A."/>
            <person name="Adam C."/>
            <person name="Daum C."/>
            <person name="Floudas D."/>
            <person name="Sun H."/>
            <person name="Yadav J.S."/>
            <person name="Pangilinan J."/>
            <person name="Larsson K.H."/>
            <person name="Matsuura K."/>
            <person name="Barry K."/>
            <person name="Labutti K."/>
            <person name="Kuo R."/>
            <person name="Ohm R.A."/>
            <person name="Bhattacharya S.S."/>
            <person name="Shirouzu T."/>
            <person name="Yoshinaga Y."/>
            <person name="Martin F.M."/>
            <person name="Grigoriev I.V."/>
            <person name="Hibbett D.S."/>
        </authorList>
    </citation>
    <scope>NUCLEOTIDE SEQUENCE [LARGE SCALE GENOMIC DNA]</scope>
    <source>
        <strain evidence="5 6">CBS 109695</strain>
    </source>
</reference>
<dbReference type="OrthoDB" id="6079689at2759"/>